<proteinExistence type="predicted"/>
<dbReference type="AlphaFoldDB" id="A0A2V5HXG8"/>
<protein>
    <submittedName>
        <fullName evidence="1">Uncharacterized protein</fullName>
    </submittedName>
</protein>
<dbReference type="EMBL" id="KZ825167">
    <property type="protein sequence ID" value="PYI16577.1"/>
    <property type="molecule type" value="Genomic_DNA"/>
</dbReference>
<reference evidence="1 2" key="1">
    <citation type="submission" date="2018-02" db="EMBL/GenBank/DDBJ databases">
        <title>The genomes of Aspergillus section Nigri reveals drivers in fungal speciation.</title>
        <authorList>
            <consortium name="DOE Joint Genome Institute"/>
            <person name="Vesth T.C."/>
            <person name="Nybo J."/>
            <person name="Theobald S."/>
            <person name="Brandl J."/>
            <person name="Frisvad J.C."/>
            <person name="Nielsen K.F."/>
            <person name="Lyhne E.K."/>
            <person name="Kogle M.E."/>
            <person name="Kuo A."/>
            <person name="Riley R."/>
            <person name="Clum A."/>
            <person name="Nolan M."/>
            <person name="Lipzen A."/>
            <person name="Salamov A."/>
            <person name="Henrissat B."/>
            <person name="Wiebenga A."/>
            <person name="De vries R.P."/>
            <person name="Grigoriev I.V."/>
            <person name="Mortensen U.H."/>
            <person name="Andersen M.R."/>
            <person name="Baker S.E."/>
        </authorList>
    </citation>
    <scope>NUCLEOTIDE SEQUENCE [LARGE SCALE GENOMIC DNA]</scope>
    <source>
        <strain evidence="1 2">CBS 115571</strain>
    </source>
</reference>
<sequence>MAHLVDRICWDVVTSNLVFQSHPTADVDEATNLYFRFRPQQGQEIGRFADSLAHAIARETERERGKYPARYDPPQRDDLILADEMAQKIQPLAYTWCHNACWEFDWKVTTSPEPCRHVESEGFACGCPLPYRERLGSAFLRQYQDNDCFRFFQLNGDAFFNLQVVNALLVLGEMDPVLRLCAHPAIGLREWMEVRECYDSEPELGWDKVFEVTLDFYLLLNLLYDFPELREGSQTGLDDYRDTKMYQKTLFLWTQMHSQAEVPSQFHRRFFGLEDHLEAPFTIERHFHLPVFAKLLAEEEARERIRVTHDDDDPYEPYLHLDEDNFPFGKVPFEVFLTSDAEAPYHPSALEIARVEAYLRHLRLPQELVLEITAWTEYNRPRASLPVPNDPLHVGNRTVLEEYLDECFRIMVRCNMLAQELGMEIHWPSRVVHALDRLVSSPAGQRLFVTSHSRIILTGENGEFPWTTPE</sequence>
<organism evidence="1 2">
    <name type="scientific">Aspergillus violaceofuscus (strain CBS 115571)</name>
    <dbReference type="NCBI Taxonomy" id="1450538"/>
    <lineage>
        <taxon>Eukaryota</taxon>
        <taxon>Fungi</taxon>
        <taxon>Dikarya</taxon>
        <taxon>Ascomycota</taxon>
        <taxon>Pezizomycotina</taxon>
        <taxon>Eurotiomycetes</taxon>
        <taxon>Eurotiomycetidae</taxon>
        <taxon>Eurotiales</taxon>
        <taxon>Aspergillaceae</taxon>
        <taxon>Aspergillus</taxon>
    </lineage>
</organism>
<dbReference type="OMA" id="THEWKEA"/>
<accession>A0A2V5HXG8</accession>
<gene>
    <name evidence="1" type="ORF">BO99DRAFT_339883</name>
</gene>
<evidence type="ECO:0000313" key="2">
    <source>
        <dbReference type="Proteomes" id="UP000249829"/>
    </source>
</evidence>
<name>A0A2V5HXG8_ASPV1</name>
<evidence type="ECO:0000313" key="1">
    <source>
        <dbReference type="EMBL" id="PYI16577.1"/>
    </source>
</evidence>
<keyword evidence="2" id="KW-1185">Reference proteome</keyword>
<dbReference type="Proteomes" id="UP000249829">
    <property type="component" value="Unassembled WGS sequence"/>
</dbReference>